<organism evidence="1 2">
    <name type="scientific">Handroanthus impetiginosus</name>
    <dbReference type="NCBI Taxonomy" id="429701"/>
    <lineage>
        <taxon>Eukaryota</taxon>
        <taxon>Viridiplantae</taxon>
        <taxon>Streptophyta</taxon>
        <taxon>Embryophyta</taxon>
        <taxon>Tracheophyta</taxon>
        <taxon>Spermatophyta</taxon>
        <taxon>Magnoliopsida</taxon>
        <taxon>eudicotyledons</taxon>
        <taxon>Gunneridae</taxon>
        <taxon>Pentapetalae</taxon>
        <taxon>asterids</taxon>
        <taxon>lamiids</taxon>
        <taxon>Lamiales</taxon>
        <taxon>Bignoniaceae</taxon>
        <taxon>Crescentiina</taxon>
        <taxon>Tabebuia alliance</taxon>
        <taxon>Handroanthus</taxon>
    </lineage>
</organism>
<dbReference type="PANTHER" id="PTHR46741:SF4">
    <property type="entry name" value="FINGER FYVE DOMAIN PROTEIN, PUTATIVE (DUF1666)-RELATED"/>
    <property type="match status" value="1"/>
</dbReference>
<protein>
    <submittedName>
        <fullName evidence="1">Uncharacterized protein</fullName>
    </submittedName>
</protein>
<dbReference type="EMBL" id="NKXS01001718">
    <property type="protein sequence ID" value="PIN17159.1"/>
    <property type="molecule type" value="Genomic_DNA"/>
</dbReference>
<dbReference type="STRING" id="429701.A0A2G9HHY2"/>
<sequence>MIRESMLIFLEFLGAEKGVQGSNVDLQKTDKLVILVDIITNLQKMDRRIRKQVRSQNCMIKKMQKHDKHVPDHELVASQVVLRLVSRVLNLPRLTKDQLVWCRKKLSNISFVRRRVHVEPSFLLFPC</sequence>
<dbReference type="Proteomes" id="UP000231279">
    <property type="component" value="Unassembled WGS sequence"/>
</dbReference>
<gene>
    <name evidence="1" type="ORF">CDL12_10181</name>
</gene>
<dbReference type="InterPro" id="IPR012870">
    <property type="entry name" value="DUF1666"/>
</dbReference>
<dbReference type="PANTHER" id="PTHR46741">
    <property type="entry name" value="OS09G0413600 PROTEIN"/>
    <property type="match status" value="1"/>
</dbReference>
<name>A0A2G9HHY2_9LAMI</name>
<keyword evidence="2" id="KW-1185">Reference proteome</keyword>
<proteinExistence type="predicted"/>
<comment type="caution">
    <text evidence="1">The sequence shown here is derived from an EMBL/GenBank/DDBJ whole genome shotgun (WGS) entry which is preliminary data.</text>
</comment>
<evidence type="ECO:0000313" key="2">
    <source>
        <dbReference type="Proteomes" id="UP000231279"/>
    </source>
</evidence>
<dbReference type="Pfam" id="PF07891">
    <property type="entry name" value="DUF1666"/>
    <property type="match status" value="1"/>
</dbReference>
<dbReference type="AlphaFoldDB" id="A0A2G9HHY2"/>
<reference evidence="2" key="1">
    <citation type="journal article" date="2018" name="Gigascience">
        <title>Genome assembly of the Pink Ipe (Handroanthus impetiginosus, Bignoniaceae), a highly valued, ecologically keystone Neotropical timber forest tree.</title>
        <authorList>
            <person name="Silva-Junior O.B."/>
            <person name="Grattapaglia D."/>
            <person name="Novaes E."/>
            <person name="Collevatti R.G."/>
        </authorList>
    </citation>
    <scope>NUCLEOTIDE SEQUENCE [LARGE SCALE GENOMIC DNA]</scope>
    <source>
        <strain evidence="2">cv. UFG-1</strain>
    </source>
</reference>
<dbReference type="OrthoDB" id="772197at2759"/>
<accession>A0A2G9HHY2</accession>
<evidence type="ECO:0000313" key="1">
    <source>
        <dbReference type="EMBL" id="PIN17159.1"/>
    </source>
</evidence>